<dbReference type="EMBL" id="JBHFEH010000084">
    <property type="protein sequence ID" value="KAL2048054.1"/>
    <property type="molecule type" value="Genomic_DNA"/>
</dbReference>
<dbReference type="SUPFAM" id="SSF47616">
    <property type="entry name" value="GST C-terminal domain-like"/>
    <property type="match status" value="1"/>
</dbReference>
<reference evidence="4 5" key="1">
    <citation type="submission" date="2024-09" db="EMBL/GenBank/DDBJ databases">
        <title>Rethinking Asexuality: The Enigmatic Case of Functional Sexual Genes in Lepraria (Stereocaulaceae).</title>
        <authorList>
            <person name="Doellman M."/>
            <person name="Sun Y."/>
            <person name="Barcenas-Pena A."/>
            <person name="Lumbsch H.T."/>
            <person name="Grewe F."/>
        </authorList>
    </citation>
    <scope>NUCLEOTIDE SEQUENCE [LARGE SCALE GENOMIC DNA]</scope>
    <source>
        <strain evidence="4 5">Grewe 0041</strain>
    </source>
</reference>
<evidence type="ECO:0000259" key="3">
    <source>
        <dbReference type="PROSITE" id="PS50405"/>
    </source>
</evidence>
<dbReference type="Pfam" id="PF02798">
    <property type="entry name" value="GST_N"/>
    <property type="match status" value="1"/>
</dbReference>
<evidence type="ECO:0008006" key="6">
    <source>
        <dbReference type="Google" id="ProtNLM"/>
    </source>
</evidence>
<dbReference type="PANTHER" id="PTHR44051">
    <property type="entry name" value="GLUTATHIONE S-TRANSFERASE-RELATED"/>
    <property type="match status" value="1"/>
</dbReference>
<organism evidence="4 5">
    <name type="scientific">Lepraria finkii</name>
    <dbReference type="NCBI Taxonomy" id="1340010"/>
    <lineage>
        <taxon>Eukaryota</taxon>
        <taxon>Fungi</taxon>
        <taxon>Dikarya</taxon>
        <taxon>Ascomycota</taxon>
        <taxon>Pezizomycotina</taxon>
        <taxon>Lecanoromycetes</taxon>
        <taxon>OSLEUM clade</taxon>
        <taxon>Lecanoromycetidae</taxon>
        <taxon>Lecanorales</taxon>
        <taxon>Lecanorineae</taxon>
        <taxon>Stereocaulaceae</taxon>
        <taxon>Lepraria</taxon>
    </lineage>
</organism>
<dbReference type="Gene3D" id="3.40.30.10">
    <property type="entry name" value="Glutaredoxin"/>
    <property type="match status" value="1"/>
</dbReference>
<dbReference type="SFLD" id="SFLDG00358">
    <property type="entry name" value="Main_(cytGST)"/>
    <property type="match status" value="1"/>
</dbReference>
<comment type="caution">
    <text evidence="4">The sequence shown here is derived from an EMBL/GenBank/DDBJ whole genome shotgun (WGS) entry which is preliminary data.</text>
</comment>
<dbReference type="SUPFAM" id="SSF52833">
    <property type="entry name" value="Thioredoxin-like"/>
    <property type="match status" value="1"/>
</dbReference>
<dbReference type="InterPro" id="IPR004045">
    <property type="entry name" value="Glutathione_S-Trfase_N"/>
</dbReference>
<dbReference type="CDD" id="cd03048">
    <property type="entry name" value="GST_N_Ure2p_like"/>
    <property type="match status" value="1"/>
</dbReference>
<evidence type="ECO:0000259" key="2">
    <source>
        <dbReference type="PROSITE" id="PS50404"/>
    </source>
</evidence>
<evidence type="ECO:0000256" key="1">
    <source>
        <dbReference type="ARBA" id="ARBA00007409"/>
    </source>
</evidence>
<accession>A0ABR4ARB0</accession>
<dbReference type="Proteomes" id="UP001590951">
    <property type="component" value="Unassembled WGS sequence"/>
</dbReference>
<keyword evidence="5" id="KW-1185">Reference proteome</keyword>
<dbReference type="InterPro" id="IPR010987">
    <property type="entry name" value="Glutathione-S-Trfase_C-like"/>
</dbReference>
<feature type="domain" description="GST N-terminal" evidence="2">
    <location>
        <begin position="3"/>
        <end position="84"/>
    </location>
</feature>
<evidence type="ECO:0000313" key="5">
    <source>
        <dbReference type="Proteomes" id="UP001590951"/>
    </source>
</evidence>
<dbReference type="PANTHER" id="PTHR44051:SF3">
    <property type="entry name" value="TRANSCRIPTIONAL REGULATOR URE2"/>
    <property type="match status" value="1"/>
</dbReference>
<gene>
    <name evidence="4" type="ORF">ABVK25_011091</name>
</gene>
<comment type="similarity">
    <text evidence="1">Belongs to the GST superfamily.</text>
</comment>
<name>A0ABR4ARB0_9LECA</name>
<dbReference type="InterPro" id="IPR004046">
    <property type="entry name" value="GST_C"/>
</dbReference>
<dbReference type="SFLD" id="SFLDS00019">
    <property type="entry name" value="Glutathione_Transferase_(cytos"/>
    <property type="match status" value="1"/>
</dbReference>
<feature type="domain" description="GST C-terminal" evidence="3">
    <location>
        <begin position="78"/>
        <end position="227"/>
    </location>
</feature>
<dbReference type="Gene3D" id="1.20.1050.10">
    <property type="match status" value="1"/>
</dbReference>
<protein>
    <recommendedName>
        <fullName evidence="6">Glutathione S-transferase</fullName>
    </recommendedName>
</protein>
<dbReference type="InterPro" id="IPR040079">
    <property type="entry name" value="Glutathione_S-Trfase"/>
</dbReference>
<dbReference type="PROSITE" id="PS50404">
    <property type="entry name" value="GST_NTER"/>
    <property type="match status" value="1"/>
</dbReference>
<dbReference type="InterPro" id="IPR036282">
    <property type="entry name" value="Glutathione-S-Trfase_C_sf"/>
</dbReference>
<dbReference type="SFLD" id="SFLDG01151">
    <property type="entry name" value="Main.2:_Nu-like"/>
    <property type="match status" value="1"/>
</dbReference>
<dbReference type="Pfam" id="PF14497">
    <property type="entry name" value="GST_C_3"/>
    <property type="match status" value="1"/>
</dbReference>
<sequence>MSKPIKLYSHAGGPNPPKVAIVLEELGVPYETQLMDFPDMKQEPFTSINPNGRVPAIEDPNTGTTLWESSAIFDYLLETYDKSHSLQYTSGPEKFLQKSWMAFQISGQGPYYGQRAWFLFYHPEKDIKSAIDRYGNEVRRVIGVINSHLKKTGLPYLVGDKCTYADLAFVPWHWTLLFPPQFMGAEFAKEWETEYPEAWAWHQRLHQRPAVTKVFDERLKAIMASKH</sequence>
<dbReference type="PROSITE" id="PS50405">
    <property type="entry name" value="GST_CTER"/>
    <property type="match status" value="1"/>
</dbReference>
<evidence type="ECO:0000313" key="4">
    <source>
        <dbReference type="EMBL" id="KAL2048054.1"/>
    </source>
</evidence>
<proteinExistence type="inferred from homology"/>
<dbReference type="InterPro" id="IPR036249">
    <property type="entry name" value="Thioredoxin-like_sf"/>
</dbReference>